<dbReference type="PANTHER" id="PTHR34408:SF1">
    <property type="entry name" value="GLYCOSYL HYDROLASE FAMILY 19 DOMAIN-CONTAINING PROTEIN HI_1415"/>
    <property type="match status" value="1"/>
</dbReference>
<feature type="signal peptide" evidence="1">
    <location>
        <begin position="1"/>
        <end position="20"/>
    </location>
</feature>
<evidence type="ECO:0000259" key="2">
    <source>
        <dbReference type="PROSITE" id="PS51781"/>
    </source>
</evidence>
<dbReference type="RefSeq" id="WP_278018553.1">
    <property type="nucleotide sequence ID" value="NZ_JARRRY010000020.1"/>
</dbReference>
<proteinExistence type="predicted"/>
<dbReference type="Gene3D" id="2.70.70.10">
    <property type="entry name" value="Glucose Permease (Domain IIA)"/>
    <property type="match status" value="1"/>
</dbReference>
<accession>A0ABT6H8P0</accession>
<evidence type="ECO:0000313" key="3">
    <source>
        <dbReference type="EMBL" id="MDG5755228.1"/>
    </source>
</evidence>
<dbReference type="Pfam" id="PF08239">
    <property type="entry name" value="SH3_3"/>
    <property type="match status" value="3"/>
</dbReference>
<feature type="domain" description="SH3b" evidence="2">
    <location>
        <begin position="28"/>
        <end position="90"/>
    </location>
</feature>
<dbReference type="Pfam" id="PF01551">
    <property type="entry name" value="Peptidase_M23"/>
    <property type="match status" value="1"/>
</dbReference>
<feature type="chain" id="PRO_5047020179" evidence="1">
    <location>
        <begin position="21"/>
        <end position="377"/>
    </location>
</feature>
<dbReference type="Proteomes" id="UP001218246">
    <property type="component" value="Unassembled WGS sequence"/>
</dbReference>
<dbReference type="InterPro" id="IPR003646">
    <property type="entry name" value="SH3-like_bac-type"/>
</dbReference>
<dbReference type="PANTHER" id="PTHR34408">
    <property type="entry name" value="FAMILY PROTEIN, PUTATIVE-RELATED"/>
    <property type="match status" value="1"/>
</dbReference>
<sequence>MNAKTIAFSAVALASIPFIADSAEASTTKTGTVQATSLNVRSQPSASSTILASLPRNSSVSITGEQGDWYQIIHKNRTGFVHKSYITLQNTAVPSKSNQYVVNATSLNIRTGPSTGASIIGSLINGKLVDVLSEENGWYKISYNTQTAYVKKEFLSLVSGSEVKGITDPGQVKAITPSPYYVTVSGLRVRTGPGTSYTIQSVLGKGEKITVVGEVNGWYKVNYGSAVGFVSKDYVQPAGSSPTQTSAFIFPASAGYISSKFGMRWGSMHYGIDLAASGNVQIFAAADGKVSRSYYSSSYGNVVFVKHTINGQLYTTVYAHLKSRSVKEGDTVKSGQILGYMGNTGNSFGQHLHFELHKGEWNISKTNAIDPLPYIQR</sequence>
<organism evidence="3 4">
    <name type="scientific">Ectobacillus antri</name>
    <dbReference type="NCBI Taxonomy" id="2486280"/>
    <lineage>
        <taxon>Bacteria</taxon>
        <taxon>Bacillati</taxon>
        <taxon>Bacillota</taxon>
        <taxon>Bacilli</taxon>
        <taxon>Bacillales</taxon>
        <taxon>Bacillaceae</taxon>
        <taxon>Ectobacillus</taxon>
    </lineage>
</organism>
<feature type="domain" description="SH3b" evidence="2">
    <location>
        <begin position="97"/>
        <end position="159"/>
    </location>
</feature>
<keyword evidence="1" id="KW-0732">Signal</keyword>
<dbReference type="CDD" id="cd12797">
    <property type="entry name" value="M23_peptidase"/>
    <property type="match status" value="1"/>
</dbReference>
<comment type="caution">
    <text evidence="3">The sequence shown here is derived from an EMBL/GenBank/DDBJ whole genome shotgun (WGS) entry which is preliminary data.</text>
</comment>
<evidence type="ECO:0000256" key="1">
    <source>
        <dbReference type="SAM" id="SignalP"/>
    </source>
</evidence>
<name>A0ABT6H8P0_9BACI</name>
<dbReference type="PROSITE" id="PS51781">
    <property type="entry name" value="SH3B"/>
    <property type="match status" value="3"/>
</dbReference>
<dbReference type="EMBL" id="JARULN010000022">
    <property type="protein sequence ID" value="MDG5755228.1"/>
    <property type="molecule type" value="Genomic_DNA"/>
</dbReference>
<protein>
    <submittedName>
        <fullName evidence="3">SH3 domain-containing protein</fullName>
    </submittedName>
</protein>
<dbReference type="InterPro" id="IPR052354">
    <property type="entry name" value="Cell_Wall_Dynamics_Protein"/>
</dbReference>
<gene>
    <name evidence="3" type="ORF">P6P90_15010</name>
</gene>
<dbReference type="InterPro" id="IPR011055">
    <property type="entry name" value="Dup_hybrid_motif"/>
</dbReference>
<evidence type="ECO:0000313" key="4">
    <source>
        <dbReference type="Proteomes" id="UP001218246"/>
    </source>
</evidence>
<keyword evidence="4" id="KW-1185">Reference proteome</keyword>
<dbReference type="InterPro" id="IPR016047">
    <property type="entry name" value="M23ase_b-sheet_dom"/>
</dbReference>
<feature type="domain" description="SH3b" evidence="2">
    <location>
        <begin position="177"/>
        <end position="239"/>
    </location>
</feature>
<dbReference type="Gene3D" id="2.30.30.40">
    <property type="entry name" value="SH3 Domains"/>
    <property type="match status" value="3"/>
</dbReference>
<dbReference type="SMART" id="SM00287">
    <property type="entry name" value="SH3b"/>
    <property type="match status" value="3"/>
</dbReference>
<dbReference type="SUPFAM" id="SSF51261">
    <property type="entry name" value="Duplicated hybrid motif"/>
    <property type="match status" value="1"/>
</dbReference>
<reference evidence="3 4" key="1">
    <citation type="submission" date="2023-04" db="EMBL/GenBank/DDBJ databases">
        <title>Ectobacillus antri isolated from activated sludge.</title>
        <authorList>
            <person name="Yan P."/>
            <person name="Liu X."/>
        </authorList>
    </citation>
    <scope>NUCLEOTIDE SEQUENCE [LARGE SCALE GENOMIC DNA]</scope>
    <source>
        <strain evidence="3 4">C18H</strain>
    </source>
</reference>